<reference evidence="1 2" key="1">
    <citation type="submission" date="2019-05" db="EMBL/GenBank/DDBJ databases">
        <title>Another draft genome of Portunus trituberculatus and its Hox gene families provides insights of decapod evolution.</title>
        <authorList>
            <person name="Jeong J.-H."/>
            <person name="Song I."/>
            <person name="Kim S."/>
            <person name="Choi T."/>
            <person name="Kim D."/>
            <person name="Ryu S."/>
            <person name="Kim W."/>
        </authorList>
    </citation>
    <scope>NUCLEOTIDE SEQUENCE [LARGE SCALE GENOMIC DNA]</scope>
    <source>
        <tissue evidence="1">Muscle</tissue>
    </source>
</reference>
<sequence>MQSAEVTPSIKLRGTLQYLSHYQLAFRSSACCNRQEGLAAGAASQTPQLPGLEQPTLGQDGSWEEATCNTVSYITSRCLRSMYIEKGVMATK</sequence>
<evidence type="ECO:0000313" key="1">
    <source>
        <dbReference type="EMBL" id="MPC90745.1"/>
    </source>
</evidence>
<evidence type="ECO:0000313" key="2">
    <source>
        <dbReference type="Proteomes" id="UP000324222"/>
    </source>
</evidence>
<dbReference type="AlphaFoldDB" id="A0A5B7J7P2"/>
<dbReference type="Proteomes" id="UP000324222">
    <property type="component" value="Unassembled WGS sequence"/>
</dbReference>
<protein>
    <submittedName>
        <fullName evidence="1">Uncharacterized protein</fullName>
    </submittedName>
</protein>
<comment type="caution">
    <text evidence="1">The sequence shown here is derived from an EMBL/GenBank/DDBJ whole genome shotgun (WGS) entry which is preliminary data.</text>
</comment>
<name>A0A5B7J7P2_PORTR</name>
<gene>
    <name evidence="1" type="ORF">E2C01_085743</name>
</gene>
<organism evidence="1 2">
    <name type="scientific">Portunus trituberculatus</name>
    <name type="common">Swimming crab</name>
    <name type="synonym">Neptunus trituberculatus</name>
    <dbReference type="NCBI Taxonomy" id="210409"/>
    <lineage>
        <taxon>Eukaryota</taxon>
        <taxon>Metazoa</taxon>
        <taxon>Ecdysozoa</taxon>
        <taxon>Arthropoda</taxon>
        <taxon>Crustacea</taxon>
        <taxon>Multicrustacea</taxon>
        <taxon>Malacostraca</taxon>
        <taxon>Eumalacostraca</taxon>
        <taxon>Eucarida</taxon>
        <taxon>Decapoda</taxon>
        <taxon>Pleocyemata</taxon>
        <taxon>Brachyura</taxon>
        <taxon>Eubrachyura</taxon>
        <taxon>Portunoidea</taxon>
        <taxon>Portunidae</taxon>
        <taxon>Portuninae</taxon>
        <taxon>Portunus</taxon>
    </lineage>
</organism>
<keyword evidence="2" id="KW-1185">Reference proteome</keyword>
<accession>A0A5B7J7P2</accession>
<dbReference type="EMBL" id="VSRR010085420">
    <property type="protein sequence ID" value="MPC90745.1"/>
    <property type="molecule type" value="Genomic_DNA"/>
</dbReference>
<proteinExistence type="predicted"/>